<gene>
    <name evidence="6" type="ORF">OYT1_ch0037</name>
</gene>
<evidence type="ECO:0000256" key="4">
    <source>
        <dbReference type="PIRSR" id="PIRSR603782-2"/>
    </source>
</evidence>
<dbReference type="Proteomes" id="UP000033070">
    <property type="component" value="Chromosome"/>
</dbReference>
<dbReference type="AlphaFoldDB" id="A0A2Z6G8A1"/>
<keyword evidence="2 3" id="KW-0186">Copper</keyword>
<evidence type="ECO:0000256" key="3">
    <source>
        <dbReference type="PIRSR" id="PIRSR603782-1"/>
    </source>
</evidence>
<protein>
    <submittedName>
        <fullName evidence="6">SCO1 protein</fullName>
    </submittedName>
</protein>
<organism evidence="6 7">
    <name type="scientific">Ferriphaselus amnicola</name>
    <dbReference type="NCBI Taxonomy" id="1188319"/>
    <lineage>
        <taxon>Bacteria</taxon>
        <taxon>Pseudomonadati</taxon>
        <taxon>Pseudomonadota</taxon>
        <taxon>Betaproteobacteria</taxon>
        <taxon>Nitrosomonadales</taxon>
        <taxon>Gallionellaceae</taxon>
        <taxon>Ferriphaselus</taxon>
    </lineage>
</organism>
<feature type="disulfide bond" description="Redox-active" evidence="4">
    <location>
        <begin position="78"/>
        <end position="82"/>
    </location>
</feature>
<dbReference type="Pfam" id="PF02630">
    <property type="entry name" value="SCO1-SenC"/>
    <property type="match status" value="1"/>
</dbReference>
<dbReference type="GO" id="GO:0046872">
    <property type="term" value="F:metal ion binding"/>
    <property type="evidence" value="ECO:0007669"/>
    <property type="project" value="UniProtKB-KW"/>
</dbReference>
<evidence type="ECO:0000313" key="7">
    <source>
        <dbReference type="Proteomes" id="UP000033070"/>
    </source>
</evidence>
<dbReference type="SUPFAM" id="SSF52833">
    <property type="entry name" value="Thioredoxin-like"/>
    <property type="match status" value="1"/>
</dbReference>
<evidence type="ECO:0000259" key="5">
    <source>
        <dbReference type="PROSITE" id="PS51352"/>
    </source>
</evidence>
<dbReference type="InterPro" id="IPR036249">
    <property type="entry name" value="Thioredoxin-like_sf"/>
</dbReference>
<evidence type="ECO:0000256" key="2">
    <source>
        <dbReference type="ARBA" id="ARBA00023008"/>
    </source>
</evidence>
<proteinExistence type="inferred from homology"/>
<dbReference type="InterPro" id="IPR013766">
    <property type="entry name" value="Thioredoxin_domain"/>
</dbReference>
<keyword evidence="4" id="KW-1015">Disulfide bond</keyword>
<feature type="binding site" evidence="3">
    <location>
        <position position="78"/>
    </location>
    <ligand>
        <name>Cu cation</name>
        <dbReference type="ChEBI" id="CHEBI:23378"/>
    </ligand>
</feature>
<name>A0A2Z6G8A1_9PROT</name>
<feature type="binding site" evidence="3">
    <location>
        <position position="166"/>
    </location>
    <ligand>
        <name>Cu cation</name>
        <dbReference type="ChEBI" id="CHEBI:23378"/>
    </ligand>
</feature>
<dbReference type="Gene3D" id="3.40.30.10">
    <property type="entry name" value="Glutaredoxin"/>
    <property type="match status" value="1"/>
</dbReference>
<dbReference type="PROSITE" id="PS51352">
    <property type="entry name" value="THIOREDOXIN_2"/>
    <property type="match status" value="1"/>
</dbReference>
<accession>A0A2Z6G8A1</accession>
<dbReference type="PANTHER" id="PTHR12151:SF25">
    <property type="entry name" value="LINALOOL DEHYDRATASE_ISOMERASE DOMAIN-CONTAINING PROTEIN"/>
    <property type="match status" value="1"/>
</dbReference>
<dbReference type="PROSITE" id="PS51257">
    <property type="entry name" value="PROKAR_LIPOPROTEIN"/>
    <property type="match status" value="1"/>
</dbReference>
<dbReference type="STRING" id="1188319.OYT1_02132"/>
<evidence type="ECO:0000256" key="1">
    <source>
        <dbReference type="ARBA" id="ARBA00010996"/>
    </source>
</evidence>
<dbReference type="PANTHER" id="PTHR12151">
    <property type="entry name" value="ELECTRON TRANSPORT PROTIN SCO1/SENC FAMILY MEMBER"/>
    <property type="match status" value="1"/>
</dbReference>
<dbReference type="InterPro" id="IPR003782">
    <property type="entry name" value="SCO1/SenC"/>
</dbReference>
<dbReference type="KEGG" id="fam:OYT1_ch0037"/>
<feature type="domain" description="Thioredoxin" evidence="5">
    <location>
        <begin position="40"/>
        <end position="201"/>
    </location>
</feature>
<comment type="similarity">
    <text evidence="1">Belongs to the SCO1/2 family.</text>
</comment>
<sequence>MWRHSSYLGRLMLALTLIAFIAMTGCEEPKLPSPFAASDMSGQYAQADFHLRDPAGNPRSLADYHGKVVVLFFGYTHCPDVCPTTLADLAQVMSKLGKDAASVQVLFVSLDPERDTPQMLADYVPAFHPSFLGLTGNAAEIKQAAQAFGIIWQKRPSSNGNYTLDHSAGSFLIEAAGRRVLLAPYAQRADLLAQDIKLLLALRQKP</sequence>
<keyword evidence="7" id="KW-1185">Reference proteome</keyword>
<reference evidence="6 7" key="1">
    <citation type="submission" date="2018-06" db="EMBL/GenBank/DDBJ databases">
        <title>OYT1 Genome Sequencing.</title>
        <authorList>
            <person name="Kato S."/>
            <person name="Itoh T."/>
            <person name="Ohkuma M."/>
        </authorList>
    </citation>
    <scope>NUCLEOTIDE SEQUENCE [LARGE SCALE GENOMIC DNA]</scope>
    <source>
        <strain evidence="6 7">OYT1</strain>
    </source>
</reference>
<dbReference type="FunFam" id="3.40.30.10:FF:000013">
    <property type="entry name" value="Blast:Protein SCO1 homolog, mitochondrial"/>
    <property type="match status" value="1"/>
</dbReference>
<feature type="binding site" evidence="3">
    <location>
        <position position="82"/>
    </location>
    <ligand>
        <name>Cu cation</name>
        <dbReference type="ChEBI" id="CHEBI:23378"/>
    </ligand>
</feature>
<keyword evidence="3" id="KW-0479">Metal-binding</keyword>
<dbReference type="EMBL" id="AP018738">
    <property type="protein sequence ID" value="BBE49613.1"/>
    <property type="molecule type" value="Genomic_DNA"/>
</dbReference>
<evidence type="ECO:0000313" key="6">
    <source>
        <dbReference type="EMBL" id="BBE49613.1"/>
    </source>
</evidence>
<dbReference type="CDD" id="cd02968">
    <property type="entry name" value="SCO"/>
    <property type="match status" value="1"/>
</dbReference>